<keyword evidence="8" id="KW-0067">ATP-binding</keyword>
<dbReference type="GO" id="GO:0047325">
    <property type="term" value="F:inositol-3,4,5,6-tetrakisphosphate 1-kinase activity"/>
    <property type="evidence" value="ECO:0007669"/>
    <property type="project" value="InterPro"/>
</dbReference>
<evidence type="ECO:0000256" key="7">
    <source>
        <dbReference type="ARBA" id="ARBA00022777"/>
    </source>
</evidence>
<evidence type="ECO:0000256" key="2">
    <source>
        <dbReference type="ARBA" id="ARBA00009601"/>
    </source>
</evidence>
<evidence type="ECO:0000313" key="13">
    <source>
        <dbReference type="Proteomes" id="UP000019149"/>
    </source>
</evidence>
<evidence type="ECO:0000256" key="8">
    <source>
        <dbReference type="ARBA" id="ARBA00022840"/>
    </source>
</evidence>
<gene>
    <name evidence="12" type="ORF">EGR_01752</name>
</gene>
<dbReference type="EMBL" id="APAU02000007">
    <property type="protein sequence ID" value="EUB63261.1"/>
    <property type="molecule type" value="Genomic_DNA"/>
</dbReference>
<proteinExistence type="inferred from homology"/>
<dbReference type="PANTHER" id="PTHR14217">
    <property type="entry name" value="INOSITOL-TETRAKISPHOSPHATE 1-KINASE"/>
    <property type="match status" value="1"/>
</dbReference>
<evidence type="ECO:0000256" key="6">
    <source>
        <dbReference type="ARBA" id="ARBA00022741"/>
    </source>
</evidence>
<sequence>MKRVGIFVEDRKFEKLGFKQFLEIKRYIQSNPSIKFLDQFDAVALILNRYMQCKSVAHAARAAGLCDVILIPSFCLCIGDLEIDIRSLQDANVTFPVVCKPLVSHGKAEAHKMMLLFKEDDLSLVKCRSVVQSFENHDGILLKAYIIGDFFHLVTRPSIGNLPREHEPIFFNSQDVSKGNSRSVLNNAHGVPSVEDLNIDKALIKRVIGTLRARLRLELMGVDFVIPSNTDRKQRLAVIDVNVFPDYSCVPNFHFHLENLVREKLDLSKLPSPAAVTDALSAYVVLERSGTAYRLINYRNNSALALSENCQYGYVYHFNCRGLINIHHEKLSITFDKERQILLRTEKPSFVKNENEYYRLTMHHWAQCRPVSMDFFDRDRTPDILKKSGSDKVNEEPKLLDLVNSSVIQKDASGLTIYLGDARIEQRLNGDVSLSWMHGEQLNSLVVSPLTGGLSLSTRNLEIIATPKNEIYISFADFFVHVESQQMTVSSGAISGRPNYVRGHPCLLKLVNSHAESQNLPQYCPYMNHPQSSPIHRVSKHGSHGRHEGNNPNAGTCKISTSTSIPQAETPTTTLCGSMDTEELAHKSASGCNCAKSSDTSLPSKTTKTEECSVNTNPIAKVAENPAGGGEIRMLSLCGGAAVQKMKGEQSDVLELAELLCASKKLDRDRGEVALREREFEANEIKDLVDWVMEKSENLHEWEDIYGACTFARILLEKVPTTLLDAHNFREALIEKLPEMDSHYEYRVRIAAGELMGVLCNLAGVQVFVRFLPRIKEGIEENLNRDPLNPAKEQEEAQKELDLVMDTNPNLSKSSLTLFHDTAGWKNLETWMKCLHFCICGLGSERFKMCCDPDILTIVFKAVSHTNRFVRETGYDVLSTVIQNQGCEGSGEGNISDYIRVAQQLRTGLGDNWSRVRMAALKTTRLLFQVPPPPGQSYQRVYPILLPPLCLSRYYVAEGVKVYSQQTWCEVTGGRGREILTGILEPTLDYFVEESKSENHVVREAACACMAEVGIKLPRDHLRPHLNRLLEALTMCFEDQSWPVRDAACIGLGNLVSVFPAETRAAGYTDLMAERFLHNLVDCIPSVREGAAASIAKVLQGANDPELEKMYLDFAEKQLDDIVDQPVDSKGAVSMSRGPGANVVVRSGNEAHDAKHTNQVMYSCGSLATRVNKGYGCCMDDTFQRPSQLWERADGAIRLIGEMGIYAPQKVTDRLLEKMVNAASLTHYPHHPYLLETACYTIKALCEGQQKSDFKRNLDFLLPVIAWAVSTNQPLAIAAAEECLETLSKALGPSVLRSRIEGHLESTIVPRLLNFLPSPSSH</sequence>
<evidence type="ECO:0000256" key="9">
    <source>
        <dbReference type="ARBA" id="ARBA00022842"/>
    </source>
</evidence>
<keyword evidence="5" id="KW-0479">Metal-binding</keyword>
<dbReference type="Gene3D" id="3.30.470.20">
    <property type="entry name" value="ATP-grasp fold, B domain"/>
    <property type="match status" value="1"/>
</dbReference>
<evidence type="ECO:0000259" key="11">
    <source>
        <dbReference type="Pfam" id="PF05770"/>
    </source>
</evidence>
<dbReference type="Gene3D" id="1.25.10.10">
    <property type="entry name" value="Leucine-rich Repeat Variant"/>
    <property type="match status" value="2"/>
</dbReference>
<dbReference type="CTD" id="36337467"/>
<comment type="caution">
    <text evidence="12">The sequence shown here is derived from an EMBL/GenBank/DDBJ whole genome shotgun (WGS) entry which is preliminary data.</text>
</comment>
<keyword evidence="13" id="KW-1185">Reference proteome</keyword>
<keyword evidence="6" id="KW-0547">Nucleotide-binding</keyword>
<dbReference type="GO" id="GO:0052726">
    <property type="term" value="F:inositol-1,3,4-trisphosphate 5-kinase activity"/>
    <property type="evidence" value="ECO:0007669"/>
    <property type="project" value="InterPro"/>
</dbReference>
<name>W6URE1_ECHGR</name>
<dbReference type="GO" id="GO:0052725">
    <property type="term" value="F:inositol-1,3,4-trisphosphate 6-kinase activity"/>
    <property type="evidence" value="ECO:0007669"/>
    <property type="project" value="InterPro"/>
</dbReference>
<feature type="domain" description="Inositol 1,3,4-trisphosphate 5/6-kinase ATP-grasp" evidence="11">
    <location>
        <begin position="70"/>
        <end position="259"/>
    </location>
</feature>
<feature type="region of interest" description="Disordered" evidence="10">
    <location>
        <begin position="522"/>
        <end position="556"/>
    </location>
</feature>
<accession>W6URE1</accession>
<dbReference type="InterPro" id="IPR008656">
    <property type="entry name" value="Inositol_tetrakis-P_1-kinase"/>
</dbReference>
<keyword evidence="4" id="KW-0808">Transferase</keyword>
<dbReference type="GO" id="GO:0005524">
    <property type="term" value="F:ATP binding"/>
    <property type="evidence" value="ECO:0007669"/>
    <property type="project" value="UniProtKB-KW"/>
</dbReference>
<feature type="compositionally biased region" description="Polar residues" evidence="10">
    <location>
        <begin position="595"/>
        <end position="609"/>
    </location>
</feature>
<dbReference type="RefSeq" id="XP_024354457.1">
    <property type="nucleotide sequence ID" value="XM_024491001.1"/>
</dbReference>
<evidence type="ECO:0000256" key="1">
    <source>
        <dbReference type="ARBA" id="ARBA00001946"/>
    </source>
</evidence>
<organism evidence="12 13">
    <name type="scientific">Echinococcus granulosus</name>
    <name type="common">Hydatid tapeworm</name>
    <dbReference type="NCBI Taxonomy" id="6210"/>
    <lineage>
        <taxon>Eukaryota</taxon>
        <taxon>Metazoa</taxon>
        <taxon>Spiralia</taxon>
        <taxon>Lophotrochozoa</taxon>
        <taxon>Platyhelminthes</taxon>
        <taxon>Cestoda</taxon>
        <taxon>Eucestoda</taxon>
        <taxon>Cyclophyllidea</taxon>
        <taxon>Taeniidae</taxon>
        <taxon>Echinococcus</taxon>
        <taxon>Echinococcus granulosus group</taxon>
    </lineage>
</organism>
<keyword evidence="9" id="KW-0460">Magnesium</keyword>
<evidence type="ECO:0000256" key="10">
    <source>
        <dbReference type="SAM" id="MobiDB-lite"/>
    </source>
</evidence>
<reference evidence="12 13" key="1">
    <citation type="journal article" date="2013" name="Nat. Genet.">
        <title>The genome of the hydatid tapeworm Echinococcus granulosus.</title>
        <authorList>
            <person name="Zheng H."/>
            <person name="Zhang W."/>
            <person name="Zhang L."/>
            <person name="Zhang Z."/>
            <person name="Li J."/>
            <person name="Lu G."/>
            <person name="Zhu Y."/>
            <person name="Wang Y."/>
            <person name="Huang Y."/>
            <person name="Liu J."/>
            <person name="Kang H."/>
            <person name="Chen J."/>
            <person name="Wang L."/>
            <person name="Chen A."/>
            <person name="Yu S."/>
            <person name="Gao Z."/>
            <person name="Jin L."/>
            <person name="Gu W."/>
            <person name="Wang Z."/>
            <person name="Zhao L."/>
            <person name="Shi B."/>
            <person name="Wen H."/>
            <person name="Lin R."/>
            <person name="Jones M.K."/>
            <person name="Brejova B."/>
            <person name="Vinar T."/>
            <person name="Zhao G."/>
            <person name="McManus D.P."/>
            <person name="Chen Z."/>
            <person name="Zhou Y."/>
            <person name="Wang S."/>
        </authorList>
    </citation>
    <scope>NUCLEOTIDE SEQUENCE [LARGE SCALE GENOMIC DNA]</scope>
</reference>
<comment type="cofactor">
    <cofactor evidence="1">
        <name>Mg(2+)</name>
        <dbReference type="ChEBI" id="CHEBI:18420"/>
    </cofactor>
</comment>
<dbReference type="GO" id="GO:0000287">
    <property type="term" value="F:magnesium ion binding"/>
    <property type="evidence" value="ECO:0007669"/>
    <property type="project" value="InterPro"/>
</dbReference>
<dbReference type="Pfam" id="PF05770">
    <property type="entry name" value="Ins134_P3_kin"/>
    <property type="match status" value="1"/>
</dbReference>
<keyword evidence="7" id="KW-0418">Kinase</keyword>
<comment type="similarity">
    <text evidence="2">Belongs to the ITPK1 family.</text>
</comment>
<dbReference type="Pfam" id="PF13513">
    <property type="entry name" value="HEAT_EZ"/>
    <property type="match status" value="1"/>
</dbReference>
<dbReference type="InterPro" id="IPR011989">
    <property type="entry name" value="ARM-like"/>
</dbReference>
<evidence type="ECO:0000256" key="5">
    <source>
        <dbReference type="ARBA" id="ARBA00022723"/>
    </source>
</evidence>
<dbReference type="PANTHER" id="PTHR14217:SF1">
    <property type="entry name" value="INOSITOL-TETRAKISPHOSPHATE 1-KINASE"/>
    <property type="match status" value="1"/>
</dbReference>
<dbReference type="EC" id="2.7.1.159" evidence="3"/>
<evidence type="ECO:0000313" key="12">
    <source>
        <dbReference type="EMBL" id="EUB63261.1"/>
    </source>
</evidence>
<dbReference type="GeneID" id="36337467"/>
<dbReference type="InterPro" id="IPR040464">
    <property type="entry name" value="InsP(3)kin_ATP-grasp"/>
</dbReference>
<evidence type="ECO:0000256" key="4">
    <source>
        <dbReference type="ARBA" id="ARBA00022679"/>
    </source>
</evidence>
<dbReference type="GO" id="GO:0005737">
    <property type="term" value="C:cytoplasm"/>
    <property type="evidence" value="ECO:0007669"/>
    <property type="project" value="TreeGrafter"/>
</dbReference>
<evidence type="ECO:0000256" key="3">
    <source>
        <dbReference type="ARBA" id="ARBA00012017"/>
    </source>
</evidence>
<dbReference type="KEGG" id="egl:EGR_01752"/>
<dbReference type="Proteomes" id="UP000019149">
    <property type="component" value="Unassembled WGS sequence"/>
</dbReference>
<dbReference type="GO" id="GO:0032957">
    <property type="term" value="P:inositol trisphosphate metabolic process"/>
    <property type="evidence" value="ECO:0007669"/>
    <property type="project" value="InterPro"/>
</dbReference>
<dbReference type="OrthoDB" id="414039at2759"/>
<dbReference type="InterPro" id="IPR016024">
    <property type="entry name" value="ARM-type_fold"/>
</dbReference>
<protein>
    <recommendedName>
        <fullName evidence="3">inositol-1,3,4-trisphosphate 5/6-kinase</fullName>
        <ecNumber evidence="3">2.7.1.159</ecNumber>
    </recommendedName>
</protein>
<dbReference type="SUPFAM" id="SSF48371">
    <property type="entry name" value="ARM repeat"/>
    <property type="match status" value="1"/>
</dbReference>
<feature type="region of interest" description="Disordered" evidence="10">
    <location>
        <begin position="590"/>
        <end position="609"/>
    </location>
</feature>